<evidence type="ECO:0000313" key="2">
    <source>
        <dbReference type="EMBL" id="QSI75274.1"/>
    </source>
</evidence>
<accession>A0ABX7M3I6</accession>
<protein>
    <recommendedName>
        <fullName evidence="4">Transposase</fullName>
    </recommendedName>
</protein>
<organism evidence="2 3">
    <name type="scientific">Niveibacterium microcysteis</name>
    <dbReference type="NCBI Taxonomy" id="2811415"/>
    <lineage>
        <taxon>Bacteria</taxon>
        <taxon>Pseudomonadati</taxon>
        <taxon>Pseudomonadota</taxon>
        <taxon>Betaproteobacteria</taxon>
        <taxon>Rhodocyclales</taxon>
        <taxon>Rhodocyclaceae</taxon>
        <taxon>Niveibacterium</taxon>
    </lineage>
</organism>
<reference evidence="2 3" key="1">
    <citation type="submission" date="2021-02" db="EMBL/GenBank/DDBJ databases">
        <title>Niveibacterium changnyeongensis HC41.</title>
        <authorList>
            <person name="Kang M."/>
        </authorList>
    </citation>
    <scope>NUCLEOTIDE SEQUENCE [LARGE SCALE GENOMIC DNA]</scope>
    <source>
        <strain evidence="2 3">HC41</strain>
    </source>
</reference>
<sequence>MRLALKAMDVVCNGRLELNAGATDLAAAFMAIKKTTTAIGRQVTSEAGGPNRRATRTSRGHA</sequence>
<dbReference type="EMBL" id="CP071060">
    <property type="protein sequence ID" value="QSI75274.1"/>
    <property type="molecule type" value="Genomic_DNA"/>
</dbReference>
<gene>
    <name evidence="2" type="ORF">JY500_12175</name>
</gene>
<feature type="compositionally biased region" description="Basic residues" evidence="1">
    <location>
        <begin position="53"/>
        <end position="62"/>
    </location>
</feature>
<evidence type="ECO:0008006" key="4">
    <source>
        <dbReference type="Google" id="ProtNLM"/>
    </source>
</evidence>
<keyword evidence="3" id="KW-1185">Reference proteome</keyword>
<dbReference type="Proteomes" id="UP000663570">
    <property type="component" value="Chromosome"/>
</dbReference>
<proteinExistence type="predicted"/>
<dbReference type="RefSeq" id="WP_206252660.1">
    <property type="nucleotide sequence ID" value="NZ_CP071060.1"/>
</dbReference>
<evidence type="ECO:0000313" key="3">
    <source>
        <dbReference type="Proteomes" id="UP000663570"/>
    </source>
</evidence>
<evidence type="ECO:0000256" key="1">
    <source>
        <dbReference type="SAM" id="MobiDB-lite"/>
    </source>
</evidence>
<name>A0ABX7M3I6_9RHOO</name>
<feature type="region of interest" description="Disordered" evidence="1">
    <location>
        <begin position="41"/>
        <end position="62"/>
    </location>
</feature>